<evidence type="ECO:0000256" key="1">
    <source>
        <dbReference type="SAM" id="MobiDB-lite"/>
    </source>
</evidence>
<name>A0A917P794_9DEIO</name>
<reference evidence="2" key="1">
    <citation type="journal article" date="2014" name="Int. J. Syst. Evol. Microbiol.">
        <title>Complete genome sequence of Corynebacterium casei LMG S-19264T (=DSM 44701T), isolated from a smear-ripened cheese.</title>
        <authorList>
            <consortium name="US DOE Joint Genome Institute (JGI-PGF)"/>
            <person name="Walter F."/>
            <person name="Albersmeier A."/>
            <person name="Kalinowski J."/>
            <person name="Ruckert C."/>
        </authorList>
    </citation>
    <scope>NUCLEOTIDE SEQUENCE</scope>
    <source>
        <strain evidence="2">JCM 14371</strain>
    </source>
</reference>
<accession>A0A917P794</accession>
<dbReference type="RefSeq" id="WP_188960736.1">
    <property type="nucleotide sequence ID" value="NZ_BMOE01000001.1"/>
</dbReference>
<comment type="caution">
    <text evidence="2">The sequence shown here is derived from an EMBL/GenBank/DDBJ whole genome shotgun (WGS) entry which is preliminary data.</text>
</comment>
<reference evidence="2" key="2">
    <citation type="submission" date="2020-09" db="EMBL/GenBank/DDBJ databases">
        <authorList>
            <person name="Sun Q."/>
            <person name="Ohkuma M."/>
        </authorList>
    </citation>
    <scope>NUCLEOTIDE SEQUENCE</scope>
    <source>
        <strain evidence="2">JCM 14371</strain>
    </source>
</reference>
<keyword evidence="3" id="KW-1185">Reference proteome</keyword>
<protein>
    <submittedName>
        <fullName evidence="2">Uncharacterized protein</fullName>
    </submittedName>
</protein>
<evidence type="ECO:0000313" key="3">
    <source>
        <dbReference type="Proteomes" id="UP000635726"/>
    </source>
</evidence>
<gene>
    <name evidence="2" type="ORF">GCM10008939_06340</name>
</gene>
<dbReference type="Proteomes" id="UP000635726">
    <property type="component" value="Unassembled WGS sequence"/>
</dbReference>
<evidence type="ECO:0000313" key="2">
    <source>
        <dbReference type="EMBL" id="GGJ65180.1"/>
    </source>
</evidence>
<organism evidence="2 3">
    <name type="scientific">Deinococcus aquiradiocola</name>
    <dbReference type="NCBI Taxonomy" id="393059"/>
    <lineage>
        <taxon>Bacteria</taxon>
        <taxon>Thermotogati</taxon>
        <taxon>Deinococcota</taxon>
        <taxon>Deinococci</taxon>
        <taxon>Deinococcales</taxon>
        <taxon>Deinococcaceae</taxon>
        <taxon>Deinococcus</taxon>
    </lineage>
</organism>
<dbReference type="EMBL" id="BMOE01000001">
    <property type="protein sequence ID" value="GGJ65180.1"/>
    <property type="molecule type" value="Genomic_DNA"/>
</dbReference>
<proteinExistence type="predicted"/>
<feature type="region of interest" description="Disordered" evidence="1">
    <location>
        <begin position="124"/>
        <end position="143"/>
    </location>
</feature>
<sequence>MKKTLNVQIDAIKHELNREGDLMTTLHLELPSGTDLKHVQRAHRVARRREAGSEVARFTLRILDRSGKRTWNLTSRGSKTKDYKVVAVCELDFNANHRFEQHLGAWALDQATLELDVIIEGPQGPLLAPPDADDDRDGNGVQA</sequence>
<dbReference type="AlphaFoldDB" id="A0A917P794"/>